<dbReference type="InterPro" id="IPR002052">
    <property type="entry name" value="DNA_methylase_N6_adenine_CS"/>
</dbReference>
<accession>A0A3Q9INZ6</accession>
<dbReference type="PANTHER" id="PTHR33841">
    <property type="entry name" value="DNA METHYLTRANSFERASE YEEA-RELATED"/>
    <property type="match status" value="1"/>
</dbReference>
<dbReference type="PROSITE" id="PS00092">
    <property type="entry name" value="N6_MTASE"/>
    <property type="match status" value="1"/>
</dbReference>
<evidence type="ECO:0000256" key="6">
    <source>
        <dbReference type="ARBA" id="ARBA00047942"/>
    </source>
</evidence>
<evidence type="ECO:0000256" key="4">
    <source>
        <dbReference type="ARBA" id="ARBA00022679"/>
    </source>
</evidence>
<evidence type="ECO:0000256" key="3">
    <source>
        <dbReference type="ARBA" id="ARBA00022603"/>
    </source>
</evidence>
<sequence length="1024" mass="119390">MDLQEIYDKLSFTDDCLIRLSDKNWKKKVVLPSRVCHLLEENELLRTLDAFFCFDNKPLILFFKDPQDRMALHQAIWNFNESPIAIILENNVVEIFNGFAIDENKQLLKRLGGNETLNDFTYFELVTGKTWEKYNDDINHKNRVDYRLLENIEAVQKRLKEKGLTQTTANALLGKVIFFRYLIDRHVRLNYQEKELWDNEDLCNCLSNRDDFVAFIRHIENKDTGFNGDLFRISESEFSTIDQDALDILIRLLRSEEISTGQQSLFDMYDFSILPIEFISNMYEKFIGKENQEDGGAYYTPTFLVDYIISETIGKKLKESSNYNCKVLDPACGSGIFLVESLRKIIEKYIEVNEIEDTNTDDFRQALKSIAQDNIFGIDKDPSAIQVAIFSVYLTLLDYQKPADIRKFKFPNLIGTNFVCSDTFDLDNKDLKALEDKKIHFDYIIGNPPWKGAGGDRVVRKYIKERKKKERGKKYCIQINNNELAEYFVFRTSDFCTKNTEVALVIHSTSLYNSNSKDRESSFRRYLLEEFHIKKVFELAVVRKEVFDKSNDKAIAPACVLFYKYANGDDTNNNIITHIALKPSRFFSMFKVFSVCSSDIQEVQQDRLKKYDWLWKVLVYGSYLDFNLIKRLREKPSIKNIINDRDRFISATGITFSEKKAKYDASRLKGMDFIDVYAVENFFINPQKVTPFQKDRLGRIRNTKKDIFYAPMLLCRHGLDTEKLILRSAISYKNAIFKKSLLSIKAYRIEDTNILKNIGCIFSSDILSYLSIQTFSSIGIERGNAKGGEILSLPYVELNKDYYETMEGLYRLRDQKKESMLLNANELYDIDKKIVDESNAYNNKIKDMLNLTTADDDIVDYALNVSRTIIHINDVGIEKRKELMLNDQLFKALNTQDTMLKEYAQVYIDRFANSFNRNGKRFTVEILYSSQVIGMYFKVIDESMFIDDIVFTSDNKNLLSTIIALASNKLTDALFVQKDVRGFEKEYFYIFKPNEKRLWYKAVAYLDVNEFDDAMLKTGRGGQC</sequence>
<dbReference type="AlphaFoldDB" id="A0A3Q9INZ6"/>
<name>A0A3Q9INZ6_9BACT</name>
<keyword evidence="4" id="KW-0808">Transferase</keyword>
<dbReference type="InterPro" id="IPR003356">
    <property type="entry name" value="DNA_methylase_A-5"/>
</dbReference>
<reference evidence="8 9" key="1">
    <citation type="submission" date="2018-10" db="EMBL/GenBank/DDBJ databases">
        <title>Butyricimonas faecalis sp. nov., isolated from human faeces and emended description of the genus Butyricimonas.</title>
        <authorList>
            <person name="Le Roy T."/>
            <person name="Van der Smissen P."/>
            <person name="Paquot A."/>
            <person name="Delzenne N."/>
            <person name="Muccioli G."/>
            <person name="Collet J.-F."/>
            <person name="Cani P.D."/>
        </authorList>
    </citation>
    <scope>NUCLEOTIDE SEQUENCE [LARGE SCALE GENOMIC DNA]</scope>
    <source>
        <strain evidence="8 9">H184</strain>
    </source>
</reference>
<evidence type="ECO:0000256" key="2">
    <source>
        <dbReference type="ARBA" id="ARBA00011900"/>
    </source>
</evidence>
<dbReference type="RefSeq" id="WP_106481001.1">
    <property type="nucleotide sequence ID" value="NZ_CP032819.1"/>
</dbReference>
<evidence type="ECO:0000313" key="8">
    <source>
        <dbReference type="EMBL" id="AZS30346.1"/>
    </source>
</evidence>
<protein>
    <recommendedName>
        <fullName evidence="2">site-specific DNA-methyltransferase (adenine-specific)</fullName>
        <ecNumber evidence="2">2.1.1.72</ecNumber>
    </recommendedName>
</protein>
<gene>
    <name evidence="8" type="ORF">D8S85_12840</name>
</gene>
<dbReference type="GO" id="GO:0009307">
    <property type="term" value="P:DNA restriction-modification system"/>
    <property type="evidence" value="ECO:0007669"/>
    <property type="project" value="UniProtKB-KW"/>
</dbReference>
<dbReference type="EC" id="2.1.1.72" evidence="2"/>
<evidence type="ECO:0000256" key="5">
    <source>
        <dbReference type="ARBA" id="ARBA00022747"/>
    </source>
</evidence>
<dbReference type="GO" id="GO:0032259">
    <property type="term" value="P:methylation"/>
    <property type="evidence" value="ECO:0007669"/>
    <property type="project" value="UniProtKB-KW"/>
</dbReference>
<dbReference type="PRINTS" id="PR00507">
    <property type="entry name" value="N12N6MTFRASE"/>
</dbReference>
<keyword evidence="3" id="KW-0489">Methyltransferase</keyword>
<dbReference type="SUPFAM" id="SSF53335">
    <property type="entry name" value="S-adenosyl-L-methionine-dependent methyltransferases"/>
    <property type="match status" value="1"/>
</dbReference>
<dbReference type="PANTHER" id="PTHR33841:SF1">
    <property type="entry name" value="DNA METHYLTRANSFERASE A"/>
    <property type="match status" value="1"/>
</dbReference>
<evidence type="ECO:0000313" key="9">
    <source>
        <dbReference type="Proteomes" id="UP000270673"/>
    </source>
</evidence>
<comment type="similarity">
    <text evidence="1">Belongs to the N(4)/N(6)-methyltransferase family.</text>
</comment>
<dbReference type="GO" id="GO:0009007">
    <property type="term" value="F:site-specific DNA-methyltransferase (adenine-specific) activity"/>
    <property type="evidence" value="ECO:0007669"/>
    <property type="project" value="UniProtKB-EC"/>
</dbReference>
<dbReference type="KEGG" id="buy:D8S85_12840"/>
<comment type="catalytic activity">
    <reaction evidence="6">
        <text>a 2'-deoxyadenosine in DNA + S-adenosyl-L-methionine = an N(6)-methyl-2'-deoxyadenosine in DNA + S-adenosyl-L-homocysteine + H(+)</text>
        <dbReference type="Rhea" id="RHEA:15197"/>
        <dbReference type="Rhea" id="RHEA-COMP:12418"/>
        <dbReference type="Rhea" id="RHEA-COMP:12419"/>
        <dbReference type="ChEBI" id="CHEBI:15378"/>
        <dbReference type="ChEBI" id="CHEBI:57856"/>
        <dbReference type="ChEBI" id="CHEBI:59789"/>
        <dbReference type="ChEBI" id="CHEBI:90615"/>
        <dbReference type="ChEBI" id="CHEBI:90616"/>
        <dbReference type="EC" id="2.1.1.72"/>
    </reaction>
</comment>
<evidence type="ECO:0000259" key="7">
    <source>
        <dbReference type="Pfam" id="PF02384"/>
    </source>
</evidence>
<dbReference type="REBASE" id="292860">
    <property type="entry name" value="BspH184ORF12840P"/>
</dbReference>
<proteinExistence type="inferred from homology"/>
<organism evidence="8 9">
    <name type="scientific">Butyricimonas faecalis</name>
    <dbReference type="NCBI Taxonomy" id="2093856"/>
    <lineage>
        <taxon>Bacteria</taxon>
        <taxon>Pseudomonadati</taxon>
        <taxon>Bacteroidota</taxon>
        <taxon>Bacteroidia</taxon>
        <taxon>Bacteroidales</taxon>
        <taxon>Odoribacteraceae</taxon>
        <taxon>Butyricimonas</taxon>
    </lineage>
</organism>
<evidence type="ECO:0000256" key="1">
    <source>
        <dbReference type="ARBA" id="ARBA00006594"/>
    </source>
</evidence>
<keyword evidence="9" id="KW-1185">Reference proteome</keyword>
<dbReference type="OrthoDB" id="9814572at2"/>
<dbReference type="Gene3D" id="3.40.50.150">
    <property type="entry name" value="Vaccinia Virus protein VP39"/>
    <property type="match status" value="1"/>
</dbReference>
<dbReference type="GO" id="GO:0003677">
    <property type="term" value="F:DNA binding"/>
    <property type="evidence" value="ECO:0007669"/>
    <property type="project" value="InterPro"/>
</dbReference>
<dbReference type="Proteomes" id="UP000270673">
    <property type="component" value="Chromosome"/>
</dbReference>
<dbReference type="InterPro" id="IPR029063">
    <property type="entry name" value="SAM-dependent_MTases_sf"/>
</dbReference>
<keyword evidence="5" id="KW-0680">Restriction system</keyword>
<dbReference type="EMBL" id="CP032819">
    <property type="protein sequence ID" value="AZS30346.1"/>
    <property type="molecule type" value="Genomic_DNA"/>
</dbReference>
<feature type="domain" description="DNA methylase adenine-specific" evidence="7">
    <location>
        <begin position="278"/>
        <end position="566"/>
    </location>
</feature>
<dbReference type="InterPro" id="IPR050953">
    <property type="entry name" value="N4_N6_ade-DNA_methylase"/>
</dbReference>
<dbReference type="Pfam" id="PF02384">
    <property type="entry name" value="N6_Mtase"/>
    <property type="match status" value="1"/>
</dbReference>
<dbReference type="GO" id="GO:0008170">
    <property type="term" value="F:N-methyltransferase activity"/>
    <property type="evidence" value="ECO:0007669"/>
    <property type="project" value="InterPro"/>
</dbReference>